<dbReference type="SMART" id="SM00061">
    <property type="entry name" value="MATH"/>
    <property type="match status" value="1"/>
</dbReference>
<feature type="domain" description="MATH" evidence="3">
    <location>
        <begin position="282"/>
        <end position="411"/>
    </location>
</feature>
<name>A0A1R1XL78_9FUNG</name>
<keyword evidence="1" id="KW-0175">Coiled coil</keyword>
<sequence length="442" mass="49656">MSTNKSTPINTNAAYSDPVEYQRYLDRLRQLYEVRRYADIEQRALQDVYRPYPSMSLPIQNNSSFIPPYPIPPHLNQEFPPSLRDNVDSRKPIPDEINPSSQALYQPQQSQFVTKQEFSSLQGSVNQLVDLISTQLSLHNHPIPNIYPSQLQNNILPIPTAPHNLFSTSSSPPQNNVISSILKKNDNDSNSSPIKQLLYPNSFPPPSNPILPAIQTNSRSRPPTTVPEDSNANPETSQTANSNSTTIIDSSKQDEIEDNSRISVFDEEKYSDSHMEDVVSEFKTFHWKIQNWDLLEKRVVSETFVCGGHSWRVLLRPFGSSHAEIVSLFLEYANAKEAPDGWHAIAQFVLSIANSTDPTINTQGSAFHCFNKNDPNWGFTRFMKLSELVNNSFGEERPIIENGECVISAFVKVIKSPTGMPTNAKNPRSASIKEKKSPAPTS</sequence>
<dbReference type="PANTHER" id="PTHR46236:SF35">
    <property type="entry name" value="MATH DOMAIN-CONTAINING PROTEIN"/>
    <property type="match status" value="1"/>
</dbReference>
<dbReference type="SUPFAM" id="SSF49599">
    <property type="entry name" value="TRAF domain-like"/>
    <property type="match status" value="1"/>
</dbReference>
<feature type="compositionally biased region" description="Polar residues" evidence="2">
    <location>
        <begin position="98"/>
        <end position="109"/>
    </location>
</feature>
<dbReference type="InterPro" id="IPR002083">
    <property type="entry name" value="MATH/TRAF_dom"/>
</dbReference>
<keyword evidence="4" id="KW-0378">Hydrolase</keyword>
<organism evidence="4 5">
    <name type="scientific">Smittium culicis</name>
    <dbReference type="NCBI Taxonomy" id="133412"/>
    <lineage>
        <taxon>Eukaryota</taxon>
        <taxon>Fungi</taxon>
        <taxon>Fungi incertae sedis</taxon>
        <taxon>Zoopagomycota</taxon>
        <taxon>Kickxellomycotina</taxon>
        <taxon>Harpellomycetes</taxon>
        <taxon>Harpellales</taxon>
        <taxon>Legeriomycetaceae</taxon>
        <taxon>Smittium</taxon>
    </lineage>
</organism>
<evidence type="ECO:0000256" key="1">
    <source>
        <dbReference type="ARBA" id="ARBA00023054"/>
    </source>
</evidence>
<dbReference type="Proteomes" id="UP000187283">
    <property type="component" value="Unassembled WGS sequence"/>
</dbReference>
<keyword evidence="5" id="KW-1185">Reference proteome</keyword>
<dbReference type="InterPro" id="IPR008974">
    <property type="entry name" value="TRAF-like"/>
</dbReference>
<evidence type="ECO:0000313" key="4">
    <source>
        <dbReference type="EMBL" id="OMJ15389.1"/>
    </source>
</evidence>
<feature type="region of interest" description="Disordered" evidence="2">
    <location>
        <begin position="420"/>
        <end position="442"/>
    </location>
</feature>
<dbReference type="InterPro" id="IPR050804">
    <property type="entry name" value="MCC"/>
</dbReference>
<gene>
    <name evidence="4" type="ORF">AYI70_g7305</name>
</gene>
<evidence type="ECO:0000313" key="5">
    <source>
        <dbReference type="Proteomes" id="UP000187283"/>
    </source>
</evidence>
<dbReference type="Pfam" id="PF22486">
    <property type="entry name" value="MATH_2"/>
    <property type="match status" value="1"/>
</dbReference>
<dbReference type="STRING" id="133412.A0A1R1XL78"/>
<protein>
    <submittedName>
        <fullName evidence="4">Putative ubiquitin carboxyl-terminal hydrolase 5</fullName>
    </submittedName>
</protein>
<accession>A0A1R1XL78</accession>
<feature type="compositionally biased region" description="Basic and acidic residues" evidence="2">
    <location>
        <begin position="431"/>
        <end position="442"/>
    </location>
</feature>
<dbReference type="PROSITE" id="PS50144">
    <property type="entry name" value="MATH"/>
    <property type="match status" value="1"/>
</dbReference>
<dbReference type="GO" id="GO:0016787">
    <property type="term" value="F:hydrolase activity"/>
    <property type="evidence" value="ECO:0007669"/>
    <property type="project" value="UniProtKB-KW"/>
</dbReference>
<dbReference type="OrthoDB" id="289038at2759"/>
<comment type="caution">
    <text evidence="4">The sequence shown here is derived from an EMBL/GenBank/DDBJ whole genome shotgun (WGS) entry which is preliminary data.</text>
</comment>
<feature type="region of interest" description="Disordered" evidence="2">
    <location>
        <begin position="90"/>
        <end position="109"/>
    </location>
</feature>
<feature type="compositionally biased region" description="Polar residues" evidence="2">
    <location>
        <begin position="165"/>
        <end position="179"/>
    </location>
</feature>
<feature type="region of interest" description="Disordered" evidence="2">
    <location>
        <begin position="165"/>
        <end position="259"/>
    </location>
</feature>
<reference evidence="4 5" key="1">
    <citation type="submission" date="2017-01" db="EMBL/GenBank/DDBJ databases">
        <authorList>
            <person name="Mah S.A."/>
            <person name="Swanson W.J."/>
            <person name="Moy G.W."/>
            <person name="Vacquier V.D."/>
        </authorList>
    </citation>
    <scope>NUCLEOTIDE SEQUENCE [LARGE SCALE GENOMIC DNA]</scope>
    <source>
        <strain evidence="4 5">GSMNP</strain>
    </source>
</reference>
<dbReference type="AlphaFoldDB" id="A0A1R1XL78"/>
<feature type="compositionally biased region" description="Polar residues" evidence="2">
    <location>
        <begin position="214"/>
        <end position="250"/>
    </location>
</feature>
<dbReference type="Gene3D" id="2.60.210.10">
    <property type="entry name" value="Apoptosis, Tumor Necrosis Factor Receptor Associated Protein 2, Chain A"/>
    <property type="match status" value="1"/>
</dbReference>
<dbReference type="EMBL" id="LSSN01002697">
    <property type="protein sequence ID" value="OMJ15389.1"/>
    <property type="molecule type" value="Genomic_DNA"/>
</dbReference>
<dbReference type="PANTHER" id="PTHR46236">
    <property type="entry name" value="TRAF-LIKE SUPERFAMILY PROTEIN"/>
    <property type="match status" value="1"/>
</dbReference>
<evidence type="ECO:0000256" key="2">
    <source>
        <dbReference type="SAM" id="MobiDB-lite"/>
    </source>
</evidence>
<proteinExistence type="predicted"/>
<feature type="compositionally biased region" description="Polar residues" evidence="2">
    <location>
        <begin position="420"/>
        <end position="429"/>
    </location>
</feature>
<evidence type="ECO:0000259" key="3">
    <source>
        <dbReference type="PROSITE" id="PS50144"/>
    </source>
</evidence>